<comment type="caution">
    <text evidence="2">The sequence shown here is derived from an EMBL/GenBank/DDBJ whole genome shotgun (WGS) entry which is preliminary data.</text>
</comment>
<reference evidence="2 3" key="1">
    <citation type="submission" date="2022-04" db="EMBL/GenBank/DDBJ databases">
        <title>Positive selection, recombination, and allopatry shape intraspecific diversity of widespread and dominant cyanobacteria.</title>
        <authorList>
            <person name="Wei J."/>
            <person name="Shu W."/>
            <person name="Hu C."/>
        </authorList>
    </citation>
    <scope>NUCLEOTIDE SEQUENCE [LARGE SCALE GENOMIC DNA]</scope>
    <source>
        <strain evidence="2 3">GB2-A4</strain>
    </source>
</reference>
<proteinExistence type="predicted"/>
<keyword evidence="1" id="KW-0175">Coiled coil</keyword>
<evidence type="ECO:0000313" key="2">
    <source>
        <dbReference type="EMBL" id="MEP0820545.1"/>
    </source>
</evidence>
<gene>
    <name evidence="2" type="ORF">NC998_25970</name>
</gene>
<feature type="coiled-coil region" evidence="1">
    <location>
        <begin position="68"/>
        <end position="95"/>
    </location>
</feature>
<dbReference type="Proteomes" id="UP001464891">
    <property type="component" value="Unassembled WGS sequence"/>
</dbReference>
<keyword evidence="3" id="KW-1185">Reference proteome</keyword>
<dbReference type="RefSeq" id="WP_190437221.1">
    <property type="nucleotide sequence ID" value="NZ_JAMPKM010000033.1"/>
</dbReference>
<accession>A0ABV0JFN0</accession>
<evidence type="ECO:0000256" key="1">
    <source>
        <dbReference type="SAM" id="Coils"/>
    </source>
</evidence>
<organism evidence="2 3">
    <name type="scientific">Trichocoleus desertorum GB2-A4</name>
    <dbReference type="NCBI Taxonomy" id="2933944"/>
    <lineage>
        <taxon>Bacteria</taxon>
        <taxon>Bacillati</taxon>
        <taxon>Cyanobacteriota</taxon>
        <taxon>Cyanophyceae</taxon>
        <taxon>Leptolyngbyales</taxon>
        <taxon>Trichocoleusaceae</taxon>
        <taxon>Trichocoleus</taxon>
    </lineage>
</organism>
<evidence type="ECO:0000313" key="3">
    <source>
        <dbReference type="Proteomes" id="UP001464891"/>
    </source>
</evidence>
<name>A0ABV0JFN0_9CYAN</name>
<dbReference type="EMBL" id="JAMPKM010000033">
    <property type="protein sequence ID" value="MEP0820545.1"/>
    <property type="molecule type" value="Genomic_DNA"/>
</dbReference>
<sequence length="124" mass="14105">MNLSDYAPQIAQAAQLVNELDGKILQVRHQMHEQEGQAEAAVAFENDLKNENQRKARRFLLLQTNQEYQSFQQKLMQLTIAKANAMAELEKLRNGFSAAKLQARQQMVQQLAVLGCCDREVLGF</sequence>
<protein>
    <submittedName>
        <fullName evidence="2">Uncharacterized protein</fullName>
    </submittedName>
</protein>